<keyword evidence="1" id="KW-0472">Membrane</keyword>
<protein>
    <submittedName>
        <fullName evidence="2">Uncharacterized protein</fullName>
    </submittedName>
</protein>
<reference evidence="2" key="2">
    <citation type="journal article" date="2015" name="Fish Shellfish Immunol.">
        <title>Early steps in the European eel (Anguilla anguilla)-Vibrio vulnificus interaction in the gills: Role of the RtxA13 toxin.</title>
        <authorList>
            <person name="Callol A."/>
            <person name="Pajuelo D."/>
            <person name="Ebbesson L."/>
            <person name="Teles M."/>
            <person name="MacKenzie S."/>
            <person name="Amaro C."/>
        </authorList>
    </citation>
    <scope>NUCLEOTIDE SEQUENCE</scope>
</reference>
<keyword evidence="1" id="KW-1133">Transmembrane helix</keyword>
<dbReference type="AlphaFoldDB" id="A0A0E9RJ71"/>
<feature type="transmembrane region" description="Helical" evidence="1">
    <location>
        <begin position="7"/>
        <end position="31"/>
    </location>
</feature>
<evidence type="ECO:0000256" key="1">
    <source>
        <dbReference type="SAM" id="Phobius"/>
    </source>
</evidence>
<reference evidence="2" key="1">
    <citation type="submission" date="2014-11" db="EMBL/GenBank/DDBJ databases">
        <authorList>
            <person name="Amaro Gonzalez C."/>
        </authorList>
    </citation>
    <scope>NUCLEOTIDE SEQUENCE</scope>
</reference>
<keyword evidence="1" id="KW-0812">Transmembrane</keyword>
<proteinExistence type="predicted"/>
<sequence>MHCQPLCIFISFLINWSLLKIFLRAFCSLLIGPFC</sequence>
<dbReference type="EMBL" id="GBXM01079361">
    <property type="protein sequence ID" value="JAH29216.1"/>
    <property type="molecule type" value="Transcribed_RNA"/>
</dbReference>
<accession>A0A0E9RJ71</accession>
<organism evidence="2">
    <name type="scientific">Anguilla anguilla</name>
    <name type="common">European freshwater eel</name>
    <name type="synonym">Muraena anguilla</name>
    <dbReference type="NCBI Taxonomy" id="7936"/>
    <lineage>
        <taxon>Eukaryota</taxon>
        <taxon>Metazoa</taxon>
        <taxon>Chordata</taxon>
        <taxon>Craniata</taxon>
        <taxon>Vertebrata</taxon>
        <taxon>Euteleostomi</taxon>
        <taxon>Actinopterygii</taxon>
        <taxon>Neopterygii</taxon>
        <taxon>Teleostei</taxon>
        <taxon>Anguilliformes</taxon>
        <taxon>Anguillidae</taxon>
        <taxon>Anguilla</taxon>
    </lineage>
</organism>
<evidence type="ECO:0000313" key="2">
    <source>
        <dbReference type="EMBL" id="JAH29216.1"/>
    </source>
</evidence>
<name>A0A0E9RJ71_ANGAN</name>